<gene>
    <name evidence="1" type="ORF">JOB18_046814</name>
</gene>
<organism evidence="1 2">
    <name type="scientific">Solea senegalensis</name>
    <name type="common">Senegalese sole</name>
    <dbReference type="NCBI Taxonomy" id="28829"/>
    <lineage>
        <taxon>Eukaryota</taxon>
        <taxon>Metazoa</taxon>
        <taxon>Chordata</taxon>
        <taxon>Craniata</taxon>
        <taxon>Vertebrata</taxon>
        <taxon>Euteleostomi</taxon>
        <taxon>Actinopterygii</taxon>
        <taxon>Neopterygii</taxon>
        <taxon>Teleostei</taxon>
        <taxon>Neoteleostei</taxon>
        <taxon>Acanthomorphata</taxon>
        <taxon>Carangaria</taxon>
        <taxon>Pleuronectiformes</taxon>
        <taxon>Pleuronectoidei</taxon>
        <taxon>Soleidae</taxon>
        <taxon>Solea</taxon>
    </lineage>
</organism>
<sequence length="71" mass="7789">MMKRKYLRGISSFHSGIGDWSEEPLPINTHTGCGHGLMSARIQQQSAAIKLLLIPASWRFSLVHHGSSSTA</sequence>
<dbReference type="EMBL" id="JAGKHQ010000016">
    <property type="protein sequence ID" value="KAG7495274.1"/>
    <property type="molecule type" value="Genomic_DNA"/>
</dbReference>
<evidence type="ECO:0000313" key="2">
    <source>
        <dbReference type="Proteomes" id="UP000693946"/>
    </source>
</evidence>
<keyword evidence="2" id="KW-1185">Reference proteome</keyword>
<dbReference type="Proteomes" id="UP000693946">
    <property type="component" value="Linkage Group LG4"/>
</dbReference>
<dbReference type="AlphaFoldDB" id="A0AAV6QSY1"/>
<evidence type="ECO:0000313" key="1">
    <source>
        <dbReference type="EMBL" id="KAG7495274.1"/>
    </source>
</evidence>
<reference evidence="1 2" key="1">
    <citation type="journal article" date="2021" name="Sci. Rep.">
        <title>Chromosome anchoring in Senegalese sole (Solea senegalensis) reveals sex-associated markers and genome rearrangements in flatfish.</title>
        <authorList>
            <person name="Guerrero-Cozar I."/>
            <person name="Gomez-Garrido J."/>
            <person name="Berbel C."/>
            <person name="Martinez-Blanch J.F."/>
            <person name="Alioto T."/>
            <person name="Claros M.G."/>
            <person name="Gagnaire P.A."/>
            <person name="Manchado M."/>
        </authorList>
    </citation>
    <scope>NUCLEOTIDE SEQUENCE [LARGE SCALE GENOMIC DNA]</scope>
    <source>
        <strain evidence="1">Sse05_10M</strain>
    </source>
</reference>
<name>A0AAV6QSY1_SOLSE</name>
<comment type="caution">
    <text evidence="1">The sequence shown here is derived from an EMBL/GenBank/DDBJ whole genome shotgun (WGS) entry which is preliminary data.</text>
</comment>
<proteinExistence type="predicted"/>
<accession>A0AAV6QSY1</accession>
<protein>
    <submittedName>
        <fullName evidence="1">Uncharacterized protein</fullName>
    </submittedName>
</protein>